<dbReference type="InterPro" id="IPR036388">
    <property type="entry name" value="WH-like_DNA-bd_sf"/>
</dbReference>
<dbReference type="SUPFAM" id="SSF52172">
    <property type="entry name" value="CheY-like"/>
    <property type="match status" value="1"/>
</dbReference>
<gene>
    <name evidence="5" type="ORF">DFR42_10216</name>
</gene>
<feature type="domain" description="Response regulatory" evidence="4">
    <location>
        <begin position="4"/>
        <end position="121"/>
    </location>
</feature>
<dbReference type="InterPro" id="IPR011006">
    <property type="entry name" value="CheY-like_superfamily"/>
</dbReference>
<evidence type="ECO:0000313" key="5">
    <source>
        <dbReference type="EMBL" id="PXX44804.1"/>
    </source>
</evidence>
<name>A0A318JCM6_9BURK</name>
<organism evidence="5 6">
    <name type="scientific">Undibacterium pigrum</name>
    <dbReference type="NCBI Taxonomy" id="401470"/>
    <lineage>
        <taxon>Bacteria</taxon>
        <taxon>Pseudomonadati</taxon>
        <taxon>Pseudomonadota</taxon>
        <taxon>Betaproteobacteria</taxon>
        <taxon>Burkholderiales</taxon>
        <taxon>Oxalobacteraceae</taxon>
        <taxon>Undibacterium</taxon>
    </lineage>
</organism>
<accession>A0A318JCM6</accession>
<dbReference type="GO" id="GO:0006355">
    <property type="term" value="P:regulation of DNA-templated transcription"/>
    <property type="evidence" value="ECO:0007669"/>
    <property type="project" value="InterPro"/>
</dbReference>
<dbReference type="Proteomes" id="UP000247792">
    <property type="component" value="Unassembled WGS sequence"/>
</dbReference>
<evidence type="ECO:0000313" key="6">
    <source>
        <dbReference type="Proteomes" id="UP000247792"/>
    </source>
</evidence>
<protein>
    <submittedName>
        <fullName evidence="5">LuxR family two component transcriptional regulator</fullName>
    </submittedName>
</protein>
<dbReference type="PRINTS" id="PR00038">
    <property type="entry name" value="HTHLUXR"/>
</dbReference>
<keyword evidence="1 2" id="KW-0597">Phosphoprotein</keyword>
<dbReference type="PANTHER" id="PTHR45566">
    <property type="entry name" value="HTH-TYPE TRANSCRIPTIONAL REGULATOR YHJB-RELATED"/>
    <property type="match status" value="1"/>
</dbReference>
<dbReference type="GO" id="GO:0000160">
    <property type="term" value="P:phosphorelay signal transduction system"/>
    <property type="evidence" value="ECO:0007669"/>
    <property type="project" value="InterPro"/>
</dbReference>
<dbReference type="Pfam" id="PF00196">
    <property type="entry name" value="GerE"/>
    <property type="match status" value="1"/>
</dbReference>
<evidence type="ECO:0000256" key="1">
    <source>
        <dbReference type="ARBA" id="ARBA00022553"/>
    </source>
</evidence>
<feature type="domain" description="HTH luxR-type" evidence="3">
    <location>
        <begin position="140"/>
        <end position="205"/>
    </location>
</feature>
<dbReference type="PROSITE" id="PS50043">
    <property type="entry name" value="HTH_LUXR_2"/>
    <property type="match status" value="1"/>
</dbReference>
<evidence type="ECO:0000259" key="4">
    <source>
        <dbReference type="PROSITE" id="PS50110"/>
    </source>
</evidence>
<feature type="modified residue" description="4-aspartylphosphate" evidence="2">
    <location>
        <position position="56"/>
    </location>
</feature>
<dbReference type="SMART" id="SM00421">
    <property type="entry name" value="HTH_LUXR"/>
    <property type="match status" value="1"/>
</dbReference>
<dbReference type="PANTHER" id="PTHR45566:SF2">
    <property type="entry name" value="NARL SUBFAMILY"/>
    <property type="match status" value="1"/>
</dbReference>
<dbReference type="OrthoDB" id="9780593at2"/>
<dbReference type="CDD" id="cd17535">
    <property type="entry name" value="REC_NarL-like"/>
    <property type="match status" value="1"/>
</dbReference>
<sequence>MKISALIIEDHPIYRDALLVFMRHMLGDAMVAAVTSTEEALAQAQEHKALRLILLDLGLPGMNGVEAISSLRKNFTDVAIVVISASEDRREVDAALRAGAKAFISKAVSTEVMAEIVRKILARETLDSNWITLRGKQANKEEPLLALTPRQQETLTLLCQGLSNKEIGLRLELAEITVKMHVTSIFRVLNVVNRTQAVLAARRLGLYSPDQYD</sequence>
<dbReference type="CDD" id="cd06170">
    <property type="entry name" value="LuxR_C_like"/>
    <property type="match status" value="1"/>
</dbReference>
<dbReference type="Gene3D" id="3.40.50.2300">
    <property type="match status" value="1"/>
</dbReference>
<dbReference type="Pfam" id="PF00072">
    <property type="entry name" value="Response_reg"/>
    <property type="match status" value="1"/>
</dbReference>
<dbReference type="InterPro" id="IPR051015">
    <property type="entry name" value="EvgA-like"/>
</dbReference>
<dbReference type="SMART" id="SM00448">
    <property type="entry name" value="REC"/>
    <property type="match status" value="1"/>
</dbReference>
<comment type="caution">
    <text evidence="5">The sequence shown here is derived from an EMBL/GenBank/DDBJ whole genome shotgun (WGS) entry which is preliminary data.</text>
</comment>
<proteinExistence type="predicted"/>
<dbReference type="RefSeq" id="WP_110254304.1">
    <property type="nucleotide sequence ID" value="NZ_QJKB01000002.1"/>
</dbReference>
<dbReference type="PROSITE" id="PS50110">
    <property type="entry name" value="RESPONSE_REGULATORY"/>
    <property type="match status" value="1"/>
</dbReference>
<evidence type="ECO:0000259" key="3">
    <source>
        <dbReference type="PROSITE" id="PS50043"/>
    </source>
</evidence>
<reference evidence="5 6" key="1">
    <citation type="submission" date="2018-05" db="EMBL/GenBank/DDBJ databases">
        <title>Genomic Encyclopedia of Type Strains, Phase IV (KMG-IV): sequencing the most valuable type-strain genomes for metagenomic binning, comparative biology and taxonomic classification.</title>
        <authorList>
            <person name="Goeker M."/>
        </authorList>
    </citation>
    <scope>NUCLEOTIDE SEQUENCE [LARGE SCALE GENOMIC DNA]</scope>
    <source>
        <strain evidence="5 6">DSM 19792</strain>
    </source>
</reference>
<dbReference type="InterPro" id="IPR001789">
    <property type="entry name" value="Sig_transdc_resp-reg_receiver"/>
</dbReference>
<dbReference type="EMBL" id="QJKB01000002">
    <property type="protein sequence ID" value="PXX44804.1"/>
    <property type="molecule type" value="Genomic_DNA"/>
</dbReference>
<keyword evidence="6" id="KW-1185">Reference proteome</keyword>
<dbReference type="InterPro" id="IPR000792">
    <property type="entry name" value="Tscrpt_reg_LuxR_C"/>
</dbReference>
<dbReference type="AlphaFoldDB" id="A0A318JCM6"/>
<dbReference type="InterPro" id="IPR058245">
    <property type="entry name" value="NreC/VraR/RcsB-like_REC"/>
</dbReference>
<dbReference type="Gene3D" id="1.10.10.10">
    <property type="entry name" value="Winged helix-like DNA-binding domain superfamily/Winged helix DNA-binding domain"/>
    <property type="match status" value="1"/>
</dbReference>
<evidence type="ECO:0000256" key="2">
    <source>
        <dbReference type="PROSITE-ProRule" id="PRU00169"/>
    </source>
</evidence>